<keyword evidence="2" id="KW-0238">DNA-binding</keyword>
<dbReference type="InterPro" id="IPR036390">
    <property type="entry name" value="WH_DNA-bd_sf"/>
</dbReference>
<dbReference type="SUPFAM" id="SSF48008">
    <property type="entry name" value="GntR ligand-binding domain-like"/>
    <property type="match status" value="1"/>
</dbReference>
<keyword evidence="7" id="KW-1185">Reference proteome</keyword>
<dbReference type="Pfam" id="PF07729">
    <property type="entry name" value="FCD"/>
    <property type="match status" value="1"/>
</dbReference>
<protein>
    <submittedName>
        <fullName evidence="6">FadR/GntR family transcriptional regulator</fullName>
    </submittedName>
</protein>
<organism evidence="6 7">
    <name type="scientific">Streptomyces gottesmaniae</name>
    <dbReference type="NCBI Taxonomy" id="3075518"/>
    <lineage>
        <taxon>Bacteria</taxon>
        <taxon>Bacillati</taxon>
        <taxon>Actinomycetota</taxon>
        <taxon>Actinomycetes</taxon>
        <taxon>Kitasatosporales</taxon>
        <taxon>Streptomycetaceae</taxon>
        <taxon>Streptomyces</taxon>
    </lineage>
</organism>
<dbReference type="PANTHER" id="PTHR43537:SF44">
    <property type="entry name" value="GNTR FAMILY REGULATORY PROTEIN"/>
    <property type="match status" value="1"/>
</dbReference>
<dbReference type="Gene3D" id="1.10.10.10">
    <property type="entry name" value="Winged helix-like DNA-binding domain superfamily/Winged helix DNA-binding domain"/>
    <property type="match status" value="1"/>
</dbReference>
<dbReference type="PANTHER" id="PTHR43537">
    <property type="entry name" value="TRANSCRIPTIONAL REGULATOR, GNTR FAMILY"/>
    <property type="match status" value="1"/>
</dbReference>
<proteinExistence type="predicted"/>
<evidence type="ECO:0000256" key="2">
    <source>
        <dbReference type="ARBA" id="ARBA00023125"/>
    </source>
</evidence>
<dbReference type="EMBL" id="JAVRFJ010000032">
    <property type="protein sequence ID" value="MDT0571773.1"/>
    <property type="molecule type" value="Genomic_DNA"/>
</dbReference>
<dbReference type="Proteomes" id="UP001180737">
    <property type="component" value="Unassembled WGS sequence"/>
</dbReference>
<dbReference type="PROSITE" id="PS50949">
    <property type="entry name" value="HTH_GNTR"/>
    <property type="match status" value="1"/>
</dbReference>
<keyword evidence="1" id="KW-0805">Transcription regulation</keyword>
<evidence type="ECO:0000313" key="6">
    <source>
        <dbReference type="EMBL" id="MDT0571773.1"/>
    </source>
</evidence>
<name>A0ABU2Z6L3_9ACTN</name>
<accession>A0ABU2Z6L3</accession>
<evidence type="ECO:0000256" key="3">
    <source>
        <dbReference type="ARBA" id="ARBA00023163"/>
    </source>
</evidence>
<dbReference type="Pfam" id="PF00392">
    <property type="entry name" value="GntR"/>
    <property type="match status" value="1"/>
</dbReference>
<dbReference type="CDD" id="cd07377">
    <property type="entry name" value="WHTH_GntR"/>
    <property type="match status" value="1"/>
</dbReference>
<dbReference type="InterPro" id="IPR036388">
    <property type="entry name" value="WH-like_DNA-bd_sf"/>
</dbReference>
<dbReference type="InterPro" id="IPR008920">
    <property type="entry name" value="TF_FadR/GntR_C"/>
</dbReference>
<evidence type="ECO:0000256" key="4">
    <source>
        <dbReference type="SAM" id="MobiDB-lite"/>
    </source>
</evidence>
<reference evidence="6" key="1">
    <citation type="submission" date="2024-05" db="EMBL/GenBank/DDBJ databases">
        <title>30 novel species of actinomycetes from the DSMZ collection.</title>
        <authorList>
            <person name="Nouioui I."/>
        </authorList>
    </citation>
    <scope>NUCLEOTIDE SEQUENCE</scope>
    <source>
        <strain evidence="6">DSM 3412</strain>
    </source>
</reference>
<dbReference type="Gene3D" id="1.20.120.530">
    <property type="entry name" value="GntR ligand-binding domain-like"/>
    <property type="match status" value="1"/>
</dbReference>
<dbReference type="RefSeq" id="WP_311591401.1">
    <property type="nucleotide sequence ID" value="NZ_JAVRFJ010000032.1"/>
</dbReference>
<feature type="domain" description="HTH gntR-type" evidence="5">
    <location>
        <begin position="7"/>
        <end position="74"/>
    </location>
</feature>
<sequence length="262" mass="28266">MVTHPGRGLHGQAVEELGRRIIRGDYPPGSVVDPVKFETELGVSKTVVREALRVLASKGLLESKQKRGTIIRPRADWNLLDSDLLRWQGSSAPTDGFLEDLAEVRAIVEPAGARLAAARRTPADLDALRRALDAMAAAGTDADAMVEADLAFHRALLDSAHNELLSRMEVVIEAGLRVRDRIVHGARHFSDSIPVHRELLAAVEAGDPDAAVAAVESLLAQASQDLAAVQAQEDLDDEDADDDEDHDDHDDLATDPLPEESP</sequence>
<dbReference type="SMART" id="SM00345">
    <property type="entry name" value="HTH_GNTR"/>
    <property type="match status" value="1"/>
</dbReference>
<keyword evidence="3" id="KW-0804">Transcription</keyword>
<evidence type="ECO:0000259" key="5">
    <source>
        <dbReference type="PROSITE" id="PS50949"/>
    </source>
</evidence>
<dbReference type="SMART" id="SM00895">
    <property type="entry name" value="FCD"/>
    <property type="match status" value="1"/>
</dbReference>
<dbReference type="InterPro" id="IPR011711">
    <property type="entry name" value="GntR_C"/>
</dbReference>
<feature type="region of interest" description="Disordered" evidence="4">
    <location>
        <begin position="225"/>
        <end position="262"/>
    </location>
</feature>
<feature type="compositionally biased region" description="Acidic residues" evidence="4">
    <location>
        <begin position="233"/>
        <end position="250"/>
    </location>
</feature>
<evidence type="ECO:0000256" key="1">
    <source>
        <dbReference type="ARBA" id="ARBA00023015"/>
    </source>
</evidence>
<gene>
    <name evidence="6" type="ORF">RM704_30680</name>
</gene>
<dbReference type="InterPro" id="IPR000524">
    <property type="entry name" value="Tscrpt_reg_HTH_GntR"/>
</dbReference>
<comment type="caution">
    <text evidence="6">The sequence shown here is derived from an EMBL/GenBank/DDBJ whole genome shotgun (WGS) entry which is preliminary data.</text>
</comment>
<evidence type="ECO:0000313" key="7">
    <source>
        <dbReference type="Proteomes" id="UP001180737"/>
    </source>
</evidence>
<dbReference type="SUPFAM" id="SSF46785">
    <property type="entry name" value="Winged helix' DNA-binding domain"/>
    <property type="match status" value="1"/>
</dbReference>